<dbReference type="Proteomes" id="UP000176005">
    <property type="component" value="Unassembled WGS sequence"/>
</dbReference>
<reference evidence="2 3" key="1">
    <citation type="journal article" date="2016" name="Front. Microbiol.">
        <title>Comparative Genomics Analysis of Streptomyces Species Reveals Their Adaptation to the Marine Environment and Their Diversity at the Genomic Level.</title>
        <authorList>
            <person name="Tian X."/>
            <person name="Zhang Z."/>
            <person name="Yang T."/>
            <person name="Chen M."/>
            <person name="Li J."/>
            <person name="Chen F."/>
            <person name="Yang J."/>
            <person name="Li W."/>
            <person name="Zhang B."/>
            <person name="Zhang Z."/>
            <person name="Wu J."/>
            <person name="Zhang C."/>
            <person name="Long L."/>
            <person name="Xiao J."/>
        </authorList>
    </citation>
    <scope>NUCLEOTIDE SEQUENCE [LARGE SCALE GENOMIC DNA]</scope>
    <source>
        <strain evidence="2 3">SCSIO 10429</strain>
    </source>
</reference>
<evidence type="ECO:0000313" key="3">
    <source>
        <dbReference type="Proteomes" id="UP000176005"/>
    </source>
</evidence>
<comment type="caution">
    <text evidence="2">The sequence shown here is derived from an EMBL/GenBank/DDBJ whole genome shotgun (WGS) entry which is preliminary data.</text>
</comment>
<name>A0A1E7L2Z5_9ACTN</name>
<keyword evidence="3" id="KW-1185">Reference proteome</keyword>
<dbReference type="AlphaFoldDB" id="A0A1E7L2Z5"/>
<feature type="region of interest" description="Disordered" evidence="1">
    <location>
        <begin position="262"/>
        <end position="290"/>
    </location>
</feature>
<feature type="compositionally biased region" description="Basic and acidic residues" evidence="1">
    <location>
        <begin position="262"/>
        <end position="273"/>
    </location>
</feature>
<sequence length="290" mass="31994">MTNGGTTLRSCVFPPCTRQFDVAAWMDSRIPQRPKWSGKGWKQVRTALPLRSDYVCPDHDGLVQHHMPRLIGSAEPGEGVNVHCICGRWSSTGDIWHGTVRGLWEHHLLQAAGEEPPAHTMPPEARAAAARALHQPMNRDRTLICAHCSGWNGVRCRGVVTFWPCPTAAALDGIEHDEQPDPSVDHGPVSAGARVRIHLEDTVEYVSDSGEIALTGGARLDQLDRRAVWVLAAGWKVGDIVTDKDGDRLVRDVHEGVEKWREEKTGRHIRDDETSLSALTRVPTEGSEES</sequence>
<evidence type="ECO:0000313" key="2">
    <source>
        <dbReference type="EMBL" id="OEV10552.1"/>
    </source>
</evidence>
<proteinExistence type="predicted"/>
<accession>A0A1E7L2Z5</accession>
<protein>
    <submittedName>
        <fullName evidence="2">Uncharacterized protein</fullName>
    </submittedName>
</protein>
<gene>
    <name evidence="2" type="ORF">AN218_16985</name>
</gene>
<evidence type="ECO:0000256" key="1">
    <source>
        <dbReference type="SAM" id="MobiDB-lite"/>
    </source>
</evidence>
<dbReference type="EMBL" id="LJGW01000291">
    <property type="protein sequence ID" value="OEV10552.1"/>
    <property type="molecule type" value="Genomic_DNA"/>
</dbReference>
<organism evidence="2 3">
    <name type="scientific">Streptomyces nanshensis</name>
    <dbReference type="NCBI Taxonomy" id="518642"/>
    <lineage>
        <taxon>Bacteria</taxon>
        <taxon>Bacillati</taxon>
        <taxon>Actinomycetota</taxon>
        <taxon>Actinomycetes</taxon>
        <taxon>Kitasatosporales</taxon>
        <taxon>Streptomycetaceae</taxon>
        <taxon>Streptomyces</taxon>
    </lineage>
</organism>